<gene>
    <name evidence="8" type="primary">LOC115987093</name>
</gene>
<dbReference type="GO" id="GO:0003700">
    <property type="term" value="F:DNA-binding transcription factor activity"/>
    <property type="evidence" value="ECO:0007669"/>
    <property type="project" value="InterPro"/>
</dbReference>
<accession>A0A7N2LG04</accession>
<proteinExistence type="predicted"/>
<dbReference type="SMART" id="SM00380">
    <property type="entry name" value="AP2"/>
    <property type="match status" value="1"/>
</dbReference>
<dbReference type="Gramene" id="QL04p058659:mrna">
    <property type="protein sequence ID" value="QL04p058659:mrna:CDS:1"/>
    <property type="gene ID" value="QL04p058659"/>
</dbReference>
<dbReference type="SUPFAM" id="SSF54171">
    <property type="entry name" value="DNA-binding domain"/>
    <property type="match status" value="1"/>
</dbReference>
<evidence type="ECO:0000256" key="1">
    <source>
        <dbReference type="ARBA" id="ARBA00004123"/>
    </source>
</evidence>
<dbReference type="InterPro" id="IPR036955">
    <property type="entry name" value="AP2/ERF_dom_sf"/>
</dbReference>
<dbReference type="KEGG" id="qlo:115987093"/>
<dbReference type="Gramene" id="QL04p059459:mrna">
    <property type="protein sequence ID" value="QL04p059459:mrna:CDS:1"/>
    <property type="gene ID" value="QL04p059459"/>
</dbReference>
<dbReference type="EMBL" id="LRBV02000004">
    <property type="status" value="NOT_ANNOTATED_CDS"/>
    <property type="molecule type" value="Genomic_DNA"/>
</dbReference>
<evidence type="ECO:0000256" key="5">
    <source>
        <dbReference type="ARBA" id="ARBA00023242"/>
    </source>
</evidence>
<evidence type="ECO:0000259" key="7">
    <source>
        <dbReference type="PROSITE" id="PS51032"/>
    </source>
</evidence>
<dbReference type="Gene3D" id="3.30.730.10">
    <property type="entry name" value="AP2/ERF domain"/>
    <property type="match status" value="1"/>
</dbReference>
<dbReference type="PANTHER" id="PTHR31194:SF218">
    <property type="entry name" value="AP2_ERF DOMAIN-CONTAINING PROTEIN"/>
    <property type="match status" value="1"/>
</dbReference>
<sequence>MNDSVKYTEHRKVTNKLVKSLGTQFPVPNAEKPKIVRISVTDADATDSSGSEDEKEASVHRHRVKRLVNEIRIEDFSHYVSSRAGQPQPQPQPKTKQASLAVKKFRGVRLRPWGRWAAEIRDPHRKVRVWLGTYDTAEEAALVYDKAAIRIKGPDALTNFLKPPEQVVVVSGDYDSGQESNQIMSVSPVSSSSCCKTQQKPEIDVGNCGATFYDCDNSGKDSQSQSQSQSHSVYSPTSVLRFQPVELGTEAESDWKPVTEEMDFRCFDDYYFDSQTLQPPPPPPPPMFLEDDMRVQETYIKEEDLCDISVDVLDADFGSCKWDVEDYFRDPC</sequence>
<dbReference type="PROSITE" id="PS51032">
    <property type="entry name" value="AP2_ERF"/>
    <property type="match status" value="1"/>
</dbReference>
<dbReference type="GeneID" id="115987093"/>
<dbReference type="KEGG" id="qlo:115987110"/>
<dbReference type="Pfam" id="PF00847">
    <property type="entry name" value="AP2"/>
    <property type="match status" value="1"/>
</dbReference>
<evidence type="ECO:0000256" key="4">
    <source>
        <dbReference type="ARBA" id="ARBA00023163"/>
    </source>
</evidence>
<dbReference type="Proteomes" id="UP000594261">
    <property type="component" value="Chromosome 4"/>
</dbReference>
<dbReference type="PANTHER" id="PTHR31194">
    <property type="entry name" value="SHN SHINE , DNA BINDING / TRANSCRIPTION FACTOR"/>
    <property type="match status" value="1"/>
</dbReference>
<feature type="domain" description="AP2/ERF" evidence="7">
    <location>
        <begin position="104"/>
        <end position="161"/>
    </location>
</feature>
<keyword evidence="5" id="KW-0539">Nucleus</keyword>
<keyword evidence="9" id="KW-1185">Reference proteome</keyword>
<organism evidence="8 9">
    <name type="scientific">Quercus lobata</name>
    <name type="common">Valley oak</name>
    <dbReference type="NCBI Taxonomy" id="97700"/>
    <lineage>
        <taxon>Eukaryota</taxon>
        <taxon>Viridiplantae</taxon>
        <taxon>Streptophyta</taxon>
        <taxon>Embryophyta</taxon>
        <taxon>Tracheophyta</taxon>
        <taxon>Spermatophyta</taxon>
        <taxon>Magnoliopsida</taxon>
        <taxon>eudicotyledons</taxon>
        <taxon>Gunneridae</taxon>
        <taxon>Pentapetalae</taxon>
        <taxon>rosids</taxon>
        <taxon>fabids</taxon>
        <taxon>Fagales</taxon>
        <taxon>Fagaceae</taxon>
        <taxon>Quercus</taxon>
    </lineage>
</organism>
<evidence type="ECO:0000256" key="2">
    <source>
        <dbReference type="ARBA" id="ARBA00023015"/>
    </source>
</evidence>
<evidence type="ECO:0000313" key="8">
    <source>
        <dbReference type="EnsemblPlants" id="QL04p058659:mrna:CDS:1"/>
    </source>
</evidence>
<dbReference type="EnsemblPlants" id="QL04p058659:mrna">
    <property type="protein sequence ID" value="QL04p058659:mrna:CDS:1"/>
    <property type="gene ID" value="QL04p058659"/>
</dbReference>
<keyword evidence="4" id="KW-0804">Transcription</keyword>
<dbReference type="FunFam" id="3.30.730.10:FF:000001">
    <property type="entry name" value="Ethylene-responsive transcription factor 2"/>
    <property type="match status" value="1"/>
</dbReference>
<dbReference type="RefSeq" id="XP_030966409.1">
    <property type="nucleotide sequence ID" value="XM_031110549.1"/>
</dbReference>
<comment type="subcellular location">
    <subcellularLocation>
        <location evidence="1">Nucleus</location>
    </subcellularLocation>
</comment>
<feature type="region of interest" description="Disordered" evidence="6">
    <location>
        <begin position="38"/>
        <end position="61"/>
    </location>
</feature>
<reference evidence="8" key="2">
    <citation type="submission" date="2021-01" db="UniProtKB">
        <authorList>
            <consortium name="EnsemblPlants"/>
        </authorList>
    </citation>
    <scope>IDENTIFICATION</scope>
</reference>
<dbReference type="PRINTS" id="PR00367">
    <property type="entry name" value="ETHRSPELEMNT"/>
</dbReference>
<evidence type="ECO:0000313" key="9">
    <source>
        <dbReference type="Proteomes" id="UP000594261"/>
    </source>
</evidence>
<reference evidence="8 9" key="1">
    <citation type="journal article" date="2016" name="G3 (Bethesda)">
        <title>First Draft Assembly and Annotation of the Genome of a California Endemic Oak Quercus lobata Nee (Fagaceae).</title>
        <authorList>
            <person name="Sork V.L."/>
            <person name="Fitz-Gibbon S.T."/>
            <person name="Puiu D."/>
            <person name="Crepeau M."/>
            <person name="Gugger P.F."/>
            <person name="Sherman R."/>
            <person name="Stevens K."/>
            <person name="Langley C.H."/>
            <person name="Pellegrini M."/>
            <person name="Salzberg S.L."/>
        </authorList>
    </citation>
    <scope>NUCLEOTIDE SEQUENCE [LARGE SCALE GENOMIC DNA]</scope>
    <source>
        <strain evidence="8 9">cv. SW786</strain>
    </source>
</reference>
<keyword evidence="2" id="KW-0805">Transcription regulation</keyword>
<keyword evidence="3" id="KW-0238">DNA-binding</keyword>
<dbReference type="InterPro" id="IPR001471">
    <property type="entry name" value="AP2/ERF_dom"/>
</dbReference>
<dbReference type="InterPro" id="IPR050913">
    <property type="entry name" value="AP2/ERF_ERF"/>
</dbReference>
<dbReference type="EnsemblPlants" id="QL04p059459:mrna">
    <property type="protein sequence ID" value="QL04p059459:mrna:CDS:1"/>
    <property type="gene ID" value="QL04p059459"/>
</dbReference>
<evidence type="ECO:0000256" key="3">
    <source>
        <dbReference type="ARBA" id="ARBA00023125"/>
    </source>
</evidence>
<name>A0A7N2LG04_QUELO</name>
<dbReference type="CDD" id="cd00018">
    <property type="entry name" value="AP2"/>
    <property type="match status" value="1"/>
</dbReference>
<dbReference type="OMA" id="QCLSNGM"/>
<protein>
    <recommendedName>
        <fullName evidence="7">AP2/ERF domain-containing protein</fullName>
    </recommendedName>
</protein>
<dbReference type="AlphaFoldDB" id="A0A7N2LG04"/>
<dbReference type="GO" id="GO:0005634">
    <property type="term" value="C:nucleus"/>
    <property type="evidence" value="ECO:0007669"/>
    <property type="project" value="UniProtKB-SubCell"/>
</dbReference>
<dbReference type="InterPro" id="IPR016177">
    <property type="entry name" value="DNA-bd_dom_sf"/>
</dbReference>
<dbReference type="GO" id="GO:0003677">
    <property type="term" value="F:DNA binding"/>
    <property type="evidence" value="ECO:0007669"/>
    <property type="project" value="UniProtKB-KW"/>
</dbReference>
<dbReference type="OrthoDB" id="610645at2759"/>
<evidence type="ECO:0000256" key="6">
    <source>
        <dbReference type="SAM" id="MobiDB-lite"/>
    </source>
</evidence>